<protein>
    <submittedName>
        <fullName evidence="3">Truncated acyl-CoA dehydrogenase</fullName>
    </submittedName>
</protein>
<dbReference type="eggNOG" id="arCOG04310">
    <property type="taxonomic scope" value="Archaea"/>
</dbReference>
<dbReference type="Proteomes" id="UP000002518">
    <property type="component" value="Chromosome"/>
</dbReference>
<dbReference type="RefSeq" id="WP_010866468.1">
    <property type="nucleotide sequence ID" value="NC_000854.2"/>
</dbReference>
<dbReference type="GO" id="GO:0016627">
    <property type="term" value="F:oxidoreductase activity, acting on the CH-CH group of donors"/>
    <property type="evidence" value="ECO:0007669"/>
    <property type="project" value="InterPro"/>
</dbReference>
<keyword evidence="4" id="KW-1185">Reference proteome</keyword>
<dbReference type="Pfam" id="PF00441">
    <property type="entry name" value="Acyl-CoA_dh_1"/>
    <property type="match status" value="1"/>
</dbReference>
<evidence type="ECO:0000259" key="2">
    <source>
        <dbReference type="Pfam" id="PF00441"/>
    </source>
</evidence>
<dbReference type="SUPFAM" id="SSF47203">
    <property type="entry name" value="Acyl-CoA dehydrogenase C-terminal domain-like"/>
    <property type="match status" value="1"/>
</dbReference>
<dbReference type="InterPro" id="IPR009075">
    <property type="entry name" value="AcylCo_DH/oxidase_C"/>
</dbReference>
<organism evidence="3 4">
    <name type="scientific">Aeropyrum pernix (strain ATCC 700893 / DSM 11879 / JCM 9820 / NBRC 100138 / K1)</name>
    <dbReference type="NCBI Taxonomy" id="272557"/>
    <lineage>
        <taxon>Archaea</taxon>
        <taxon>Thermoproteota</taxon>
        <taxon>Thermoprotei</taxon>
        <taxon>Desulfurococcales</taxon>
        <taxon>Desulfurococcaceae</taxon>
        <taxon>Aeropyrum</taxon>
    </lineage>
</organism>
<dbReference type="Gene3D" id="1.20.140.10">
    <property type="entry name" value="Butyryl-CoA Dehydrogenase, subunit A, domain 3"/>
    <property type="match status" value="1"/>
</dbReference>
<gene>
    <name evidence="3" type="ordered locus">APE_1586a</name>
</gene>
<evidence type="ECO:0000313" key="4">
    <source>
        <dbReference type="Proteomes" id="UP000002518"/>
    </source>
</evidence>
<accession>Q05E00</accession>
<sequence length="48" mass="5347">MFDGRPTLSFQGISFPIAEAAMELEAARLLVYKAAWMADRIYVERGGP</sequence>
<dbReference type="EnsemblBacteria" id="BAF34801">
    <property type="protein sequence ID" value="BAF34801"/>
    <property type="gene ID" value="APE_1586a"/>
</dbReference>
<keyword evidence="1" id="KW-0285">Flavoprotein</keyword>
<reference evidence="3 4" key="1">
    <citation type="journal article" date="1999" name="DNA Res.">
        <title>Complete genome sequence of an aerobic hyper-thermophilic crenarchaeon, Aeropyrum pernix K1.</title>
        <authorList>
            <person name="Kawarabayasi Y."/>
            <person name="Hino Y."/>
            <person name="Horikawa H."/>
            <person name="Yamazaki S."/>
            <person name="Haikawa Y."/>
            <person name="Jin-no K."/>
            <person name="Takahashi M."/>
            <person name="Sekine M."/>
            <person name="Baba S."/>
            <person name="Ankai A."/>
            <person name="Kosugi H."/>
            <person name="Hosoyama A."/>
            <person name="Fukui S."/>
            <person name="Nagai Y."/>
            <person name="Nishijima K."/>
            <person name="Nakazawa H."/>
            <person name="Takamiya M."/>
            <person name="Masuda S."/>
            <person name="Funahashi T."/>
            <person name="Tanaka T."/>
            <person name="Kudoh Y."/>
            <person name="Yamazaki J."/>
            <person name="Kushida N."/>
            <person name="Oguchi A."/>
            <person name="Aoki K."/>
            <person name="Kubota K."/>
            <person name="Nakamura Y."/>
            <person name="Nomura N."/>
            <person name="Sako Y."/>
            <person name="Kikuchi H."/>
        </authorList>
    </citation>
    <scope>NUCLEOTIDE SEQUENCE [LARGE SCALE GENOMIC DNA]</scope>
    <source>
        <strain evidence="4">ATCC 700893 / DSM 11879 / JCM 9820 / NBRC 100138 / K1</strain>
    </source>
</reference>
<dbReference type="EMBL" id="BA000002">
    <property type="protein sequence ID" value="BAF34801.1"/>
    <property type="molecule type" value="Genomic_DNA"/>
</dbReference>
<name>Q05E00_AERPE</name>
<proteinExistence type="predicted"/>
<dbReference type="GeneID" id="4525237"/>
<dbReference type="KEGG" id="ape:APE_1586a"/>
<evidence type="ECO:0000256" key="1">
    <source>
        <dbReference type="ARBA" id="ARBA00022630"/>
    </source>
</evidence>
<dbReference type="STRING" id="272557.APE_1586a"/>
<evidence type="ECO:0000313" key="3">
    <source>
        <dbReference type="EMBL" id="BAF34801.1"/>
    </source>
</evidence>
<feature type="domain" description="Acyl-CoA dehydrogenase/oxidase C-terminal" evidence="2">
    <location>
        <begin position="4"/>
        <end position="40"/>
    </location>
</feature>
<dbReference type="AlphaFoldDB" id="Q05E00"/>
<dbReference type="InterPro" id="IPR036250">
    <property type="entry name" value="AcylCo_DH-like_C"/>
</dbReference>